<evidence type="ECO:0000256" key="2">
    <source>
        <dbReference type="ARBA" id="ARBA00022516"/>
    </source>
</evidence>
<evidence type="ECO:0000256" key="4">
    <source>
        <dbReference type="ARBA" id="ARBA00023098"/>
    </source>
</evidence>
<reference evidence="12" key="1">
    <citation type="submission" date="2018-05" db="EMBL/GenBank/DDBJ databases">
        <authorList>
            <person name="Lanie J.A."/>
            <person name="Ng W.-L."/>
            <person name="Kazmierczak K.M."/>
            <person name="Andrzejewski T.M."/>
            <person name="Davidsen T.M."/>
            <person name="Wayne K.J."/>
            <person name="Tettelin H."/>
            <person name="Glass J.I."/>
            <person name="Rusch D."/>
            <person name="Podicherti R."/>
            <person name="Tsui H.-C.T."/>
            <person name="Winkler M.E."/>
        </authorList>
    </citation>
    <scope>NUCLEOTIDE SEQUENCE</scope>
</reference>
<keyword evidence="8" id="KW-0456">Lyase</keyword>
<dbReference type="GO" id="GO:0004609">
    <property type="term" value="F:phosphatidylserine decarboxylase activity"/>
    <property type="evidence" value="ECO:0007669"/>
    <property type="project" value="InterPro"/>
</dbReference>
<keyword evidence="6" id="KW-0865">Zymogen</keyword>
<gene>
    <name evidence="12" type="ORF">METZ01_LOCUS406696</name>
</gene>
<evidence type="ECO:0008006" key="13">
    <source>
        <dbReference type="Google" id="ProtNLM"/>
    </source>
</evidence>
<evidence type="ECO:0000256" key="6">
    <source>
        <dbReference type="ARBA" id="ARBA00023145"/>
    </source>
</evidence>
<organism evidence="12">
    <name type="scientific">marine metagenome</name>
    <dbReference type="NCBI Taxonomy" id="408172"/>
    <lineage>
        <taxon>unclassified sequences</taxon>
        <taxon>metagenomes</taxon>
        <taxon>ecological metagenomes</taxon>
    </lineage>
</organism>
<evidence type="ECO:0000256" key="3">
    <source>
        <dbReference type="ARBA" id="ARBA00022793"/>
    </source>
</evidence>
<keyword evidence="9" id="KW-1208">Phospholipid metabolism</keyword>
<accession>A0A382W4U2</accession>
<keyword evidence="10" id="KW-0670">Pyruvate</keyword>
<evidence type="ECO:0000313" key="12">
    <source>
        <dbReference type="EMBL" id="SVD53842.1"/>
    </source>
</evidence>
<dbReference type="AlphaFoldDB" id="A0A382W4U2"/>
<sequence>MSKKNSNTKYYIHPEGWKFAIIFFVISCLISFLYMPASLLGYTLTMFTLWFFRNPKRKTPNIANSIISSADGKVCLIDKACPPEEIGMNANEMLRICVFMNVFNVHINRSPIAGKINKIVYKKGHFFNASLDKASEKNERSSLVLSNEKGVEIVVVQIAGLIARRILSFVSPNQSLDQGERYGLIRFGSRVDIYLPMNSNINCNVGDKVIAGESVLATLAEGL</sequence>
<dbReference type="Pfam" id="PF02666">
    <property type="entry name" value="PS_Dcarbxylase"/>
    <property type="match status" value="1"/>
</dbReference>
<keyword evidence="4" id="KW-0443">Lipid metabolism</keyword>
<protein>
    <recommendedName>
        <fullName evidence="13">Phosphatidylserine decarboxylase</fullName>
    </recommendedName>
</protein>
<name>A0A382W4U2_9ZZZZ</name>
<dbReference type="NCBIfam" id="NF003679">
    <property type="entry name" value="PRK05305.1-3"/>
    <property type="match status" value="1"/>
</dbReference>
<evidence type="ECO:0000256" key="10">
    <source>
        <dbReference type="ARBA" id="ARBA00023317"/>
    </source>
</evidence>
<keyword evidence="7" id="KW-0594">Phospholipid biosynthesis</keyword>
<dbReference type="InterPro" id="IPR003817">
    <property type="entry name" value="PS_Dcarbxylase"/>
</dbReference>
<evidence type="ECO:0000256" key="9">
    <source>
        <dbReference type="ARBA" id="ARBA00023264"/>
    </source>
</evidence>
<keyword evidence="2" id="KW-0444">Lipid biosynthesis</keyword>
<dbReference type="InterPro" id="IPR033175">
    <property type="entry name" value="PSD-A"/>
</dbReference>
<keyword evidence="1" id="KW-1003">Cell membrane</keyword>
<dbReference type="EMBL" id="UINC01157062">
    <property type="protein sequence ID" value="SVD53842.1"/>
    <property type="molecule type" value="Genomic_DNA"/>
</dbReference>
<evidence type="ECO:0000256" key="1">
    <source>
        <dbReference type="ARBA" id="ARBA00022475"/>
    </source>
</evidence>
<keyword evidence="11" id="KW-0812">Transmembrane</keyword>
<evidence type="ECO:0000256" key="5">
    <source>
        <dbReference type="ARBA" id="ARBA00023136"/>
    </source>
</evidence>
<keyword evidence="5 11" id="KW-0472">Membrane</keyword>
<feature type="transmembrane region" description="Helical" evidence="11">
    <location>
        <begin position="20"/>
        <end position="52"/>
    </location>
</feature>
<dbReference type="PANTHER" id="PTHR35809:SF1">
    <property type="entry name" value="ARCHAETIDYLSERINE DECARBOXYLASE PROENZYME-RELATED"/>
    <property type="match status" value="1"/>
</dbReference>
<dbReference type="NCBIfam" id="NF003685">
    <property type="entry name" value="PRK05305.2-5"/>
    <property type="match status" value="1"/>
</dbReference>
<evidence type="ECO:0000256" key="7">
    <source>
        <dbReference type="ARBA" id="ARBA00023209"/>
    </source>
</evidence>
<evidence type="ECO:0000256" key="8">
    <source>
        <dbReference type="ARBA" id="ARBA00023239"/>
    </source>
</evidence>
<keyword evidence="3" id="KW-0210">Decarboxylase</keyword>
<dbReference type="GO" id="GO:0008654">
    <property type="term" value="P:phospholipid biosynthetic process"/>
    <property type="evidence" value="ECO:0007669"/>
    <property type="project" value="UniProtKB-KW"/>
</dbReference>
<evidence type="ECO:0000256" key="11">
    <source>
        <dbReference type="SAM" id="Phobius"/>
    </source>
</evidence>
<keyword evidence="11" id="KW-1133">Transmembrane helix</keyword>
<dbReference type="PANTHER" id="PTHR35809">
    <property type="entry name" value="ARCHAETIDYLSERINE DECARBOXYLASE PROENZYME-RELATED"/>
    <property type="match status" value="1"/>
</dbReference>
<dbReference type="NCBIfam" id="NF003678">
    <property type="entry name" value="PRK05305.1-2"/>
    <property type="match status" value="1"/>
</dbReference>
<dbReference type="HAMAP" id="MF_00664">
    <property type="entry name" value="PS_decarb_PSD_A"/>
    <property type="match status" value="1"/>
</dbReference>
<proteinExistence type="inferred from homology"/>